<feature type="compositionally biased region" description="Basic residues" evidence="1">
    <location>
        <begin position="1"/>
        <end position="20"/>
    </location>
</feature>
<comment type="caution">
    <text evidence="3">The sequence shown here is derived from an EMBL/GenBank/DDBJ whole genome shotgun (WGS) entry which is preliminary data.</text>
</comment>
<feature type="region of interest" description="Disordered" evidence="1">
    <location>
        <begin position="1"/>
        <end position="54"/>
    </location>
</feature>
<dbReference type="EMBL" id="JAGRRH010000004">
    <property type="protein sequence ID" value="KAG7370953.1"/>
    <property type="molecule type" value="Genomic_DNA"/>
</dbReference>
<dbReference type="Proteomes" id="UP000693970">
    <property type="component" value="Unassembled WGS sequence"/>
</dbReference>
<evidence type="ECO:0000256" key="1">
    <source>
        <dbReference type="SAM" id="MobiDB-lite"/>
    </source>
</evidence>
<feature type="region of interest" description="Disordered" evidence="1">
    <location>
        <begin position="195"/>
        <end position="217"/>
    </location>
</feature>
<proteinExistence type="predicted"/>
<keyword evidence="4" id="KW-1185">Reference proteome</keyword>
<evidence type="ECO:0000313" key="3">
    <source>
        <dbReference type="EMBL" id="KAG7370953.1"/>
    </source>
</evidence>
<sequence length="914" mass="104731">MPPKRKGRQTNNKKKNRGAGHGRSSQPTQSAPARPSRPAPSGPMSVQTPPDMSEFERRNQQLHQDYPTVYRRYKDATRRFFNYMEKQGVPEGSTMSVNTIMAIADKMYEEGRVVDPMALKDLKLAIRVRNRVARSVYRGGDSGHQHLLAVLVYCWTVLVTLPRSSTKGTTETEYYEEVSGGSENRYAPLQGEIEDDEEDDEEMDETVFPSAPVPRPEPELEPMSLEELMNSDERHDSVLFLLSLEEIMAMVVLQYQVILKNHEFNLNADVPQSAIIEELIEASVATNMGIQQVHKLELDLELQYPHLTNPYRVLATVVLPEVTKQITATLRQHASVKCTEKDVIIFLGDCLECSFRNTSDPLNRAEFMVPDLCEQFQVDSQGEQELRNLVKAVHTLVILEVPFFTEKVQNRQLVSDMRSDVPSLGSPSWLSMDRIGGKRAIHHTIRLLQVFGQIVKGTPQDQEVRSRQNSFFAPSPWIPGRSSSIAGDLDELLMTDILPHFVTMYRHGILGKAELPMMDQIAPFWVNIRNYIRHPEKTVTWSLAFSVHAMLTAILQTDQIFNSLVSINETVFNNYFEQVEWAQTIMKKEPDSDSDPKFRHNTEVVLFLRNLGLWGRGQRAFWNPLCAGTIFSYLTFFGNLEVGTILLDNRAQLRIIMYLFHGLLLNGIVRKGQVPFLDIMFDCFKNSRAIWEGPLPRRGELVQRFWMCFGLNVEDSKKMARTAQELYDPGARHNGDRRDPTWKRRKMKALEPAEFSKSYRRVCNRDFHDVVDNYHTPEQRQRNNGRDFYKLTVRTNDTLDAIDEEQQLLSLNLVSCGTILEQFVCSLVRIMQWDPLIKSMMSRNNLNGGDEHRQGAVHLFALHLLGALDFAADPMDQEFLEVPLGRASSHFLTVFFNRLDPGRAMWFQAVSVVD</sequence>
<protein>
    <recommendedName>
        <fullName evidence="2">DUF6604 domain-containing protein</fullName>
    </recommendedName>
</protein>
<dbReference type="Pfam" id="PF20253">
    <property type="entry name" value="DUF6604"/>
    <property type="match status" value="1"/>
</dbReference>
<gene>
    <name evidence="3" type="ORF">IV203_019523</name>
</gene>
<organism evidence="3 4">
    <name type="scientific">Nitzschia inconspicua</name>
    <dbReference type="NCBI Taxonomy" id="303405"/>
    <lineage>
        <taxon>Eukaryota</taxon>
        <taxon>Sar</taxon>
        <taxon>Stramenopiles</taxon>
        <taxon>Ochrophyta</taxon>
        <taxon>Bacillariophyta</taxon>
        <taxon>Bacillariophyceae</taxon>
        <taxon>Bacillariophycidae</taxon>
        <taxon>Bacillariales</taxon>
        <taxon>Bacillariaceae</taxon>
        <taxon>Nitzschia</taxon>
    </lineage>
</organism>
<dbReference type="InterPro" id="IPR046539">
    <property type="entry name" value="DUF6604"/>
</dbReference>
<reference evidence="3" key="1">
    <citation type="journal article" date="2021" name="Sci. Rep.">
        <title>Diploid genomic architecture of Nitzschia inconspicua, an elite biomass production diatom.</title>
        <authorList>
            <person name="Oliver A."/>
            <person name="Podell S."/>
            <person name="Pinowska A."/>
            <person name="Traller J.C."/>
            <person name="Smith S.R."/>
            <person name="McClure R."/>
            <person name="Beliaev A."/>
            <person name="Bohutskyi P."/>
            <person name="Hill E.A."/>
            <person name="Rabines A."/>
            <person name="Zheng H."/>
            <person name="Allen L.Z."/>
            <person name="Kuo A."/>
            <person name="Grigoriev I.V."/>
            <person name="Allen A.E."/>
            <person name="Hazlebeck D."/>
            <person name="Allen E.E."/>
        </authorList>
    </citation>
    <scope>NUCLEOTIDE SEQUENCE</scope>
    <source>
        <strain evidence="3">Hildebrandi</strain>
    </source>
</reference>
<dbReference type="AlphaFoldDB" id="A0A9K3LZM7"/>
<accession>A0A9K3LZM7</accession>
<reference evidence="3" key="2">
    <citation type="submission" date="2021-04" db="EMBL/GenBank/DDBJ databases">
        <authorList>
            <person name="Podell S."/>
        </authorList>
    </citation>
    <scope>NUCLEOTIDE SEQUENCE</scope>
    <source>
        <strain evidence="3">Hildebrandi</strain>
    </source>
</reference>
<dbReference type="OrthoDB" id="42854at2759"/>
<name>A0A9K3LZM7_9STRA</name>
<feature type="compositionally biased region" description="Acidic residues" evidence="1">
    <location>
        <begin position="195"/>
        <end position="205"/>
    </location>
</feature>
<feature type="domain" description="DUF6604" evidence="2">
    <location>
        <begin position="68"/>
        <end position="300"/>
    </location>
</feature>
<evidence type="ECO:0000259" key="2">
    <source>
        <dbReference type="Pfam" id="PF20253"/>
    </source>
</evidence>
<evidence type="ECO:0000313" key="4">
    <source>
        <dbReference type="Proteomes" id="UP000693970"/>
    </source>
</evidence>